<accession>A0A840C1X5</accession>
<keyword evidence="4" id="KW-1185">Reference proteome</keyword>
<dbReference type="InterPro" id="IPR010987">
    <property type="entry name" value="Glutathione-S-Trfase_C-like"/>
</dbReference>
<dbReference type="RefSeq" id="WP_210289678.1">
    <property type="nucleotide sequence ID" value="NZ_JACIEN010000007.1"/>
</dbReference>
<gene>
    <name evidence="3" type="ORF">GGR16_004605</name>
</gene>
<evidence type="ECO:0000259" key="1">
    <source>
        <dbReference type="PROSITE" id="PS50404"/>
    </source>
</evidence>
<evidence type="ECO:0000313" key="4">
    <source>
        <dbReference type="Proteomes" id="UP000577362"/>
    </source>
</evidence>
<evidence type="ECO:0000313" key="3">
    <source>
        <dbReference type="EMBL" id="MBB4019554.1"/>
    </source>
</evidence>
<dbReference type="CDD" id="cd03048">
    <property type="entry name" value="GST_N_Ure2p_like"/>
    <property type="match status" value="1"/>
</dbReference>
<evidence type="ECO:0000259" key="2">
    <source>
        <dbReference type="PROSITE" id="PS50405"/>
    </source>
</evidence>
<dbReference type="GO" id="GO:0016491">
    <property type="term" value="F:oxidoreductase activity"/>
    <property type="evidence" value="ECO:0007669"/>
    <property type="project" value="UniProtKB-KW"/>
</dbReference>
<dbReference type="SUPFAM" id="SSF52833">
    <property type="entry name" value="Thioredoxin-like"/>
    <property type="match status" value="1"/>
</dbReference>
<sequence>MTPLQLYTYQTPNGHKASIMLEEIGLPYDVHIVDIENGKQTAPEFLALNPNNKIPVIVDPDRDRTVFESGAILHYLAERSGVLLPGSDAERIQVLSWTLFQAAHVGPTLGQLWNYKIFAPERIPYVIDRFAAEANRIFRVLDGQLKRQSHIAGEAYGIADVMTWPWIHAGLNKLGLALELTPNLARWYSAVGARPAVQRGLLVPRLLRHESAVA</sequence>
<dbReference type="InterPro" id="IPR036282">
    <property type="entry name" value="Glutathione-S-Trfase_C_sf"/>
</dbReference>
<dbReference type="InterPro" id="IPR004046">
    <property type="entry name" value="GST_C"/>
</dbReference>
<dbReference type="SFLD" id="SFLDG01151">
    <property type="entry name" value="Main.2:_Nu-like"/>
    <property type="match status" value="1"/>
</dbReference>
<protein>
    <submittedName>
        <fullName evidence="3">GST-like protein</fullName>
        <ecNumber evidence="3">1.8.4.-</ecNumber>
    </submittedName>
</protein>
<dbReference type="SUPFAM" id="SSF47616">
    <property type="entry name" value="GST C-terminal domain-like"/>
    <property type="match status" value="1"/>
</dbReference>
<keyword evidence="3" id="KW-0560">Oxidoreductase</keyword>
<organism evidence="3 4">
    <name type="scientific">Chelatococcus caeni</name>
    <dbReference type="NCBI Taxonomy" id="1348468"/>
    <lineage>
        <taxon>Bacteria</taxon>
        <taxon>Pseudomonadati</taxon>
        <taxon>Pseudomonadota</taxon>
        <taxon>Alphaproteobacteria</taxon>
        <taxon>Hyphomicrobiales</taxon>
        <taxon>Chelatococcaceae</taxon>
        <taxon>Chelatococcus</taxon>
    </lineage>
</organism>
<name>A0A840C1X5_9HYPH</name>
<dbReference type="SFLD" id="SFLDG00358">
    <property type="entry name" value="Main_(cytGST)"/>
    <property type="match status" value="1"/>
</dbReference>
<dbReference type="InterPro" id="IPR040079">
    <property type="entry name" value="Glutathione_S-Trfase"/>
</dbReference>
<dbReference type="EMBL" id="JACIEN010000007">
    <property type="protein sequence ID" value="MBB4019554.1"/>
    <property type="molecule type" value="Genomic_DNA"/>
</dbReference>
<dbReference type="Proteomes" id="UP000577362">
    <property type="component" value="Unassembled WGS sequence"/>
</dbReference>
<dbReference type="EC" id="1.8.4.-" evidence="3"/>
<proteinExistence type="predicted"/>
<dbReference type="PROSITE" id="PS50404">
    <property type="entry name" value="GST_NTER"/>
    <property type="match status" value="1"/>
</dbReference>
<feature type="domain" description="GST N-terminal" evidence="1">
    <location>
        <begin position="1"/>
        <end position="84"/>
    </location>
</feature>
<reference evidence="3 4" key="1">
    <citation type="submission" date="2020-08" db="EMBL/GenBank/DDBJ databases">
        <title>Genomic Encyclopedia of Type Strains, Phase IV (KMG-IV): sequencing the most valuable type-strain genomes for metagenomic binning, comparative biology and taxonomic classification.</title>
        <authorList>
            <person name="Goeker M."/>
        </authorList>
    </citation>
    <scope>NUCLEOTIDE SEQUENCE [LARGE SCALE GENOMIC DNA]</scope>
    <source>
        <strain evidence="3 4">DSM 103737</strain>
    </source>
</reference>
<dbReference type="Gene3D" id="3.40.30.10">
    <property type="entry name" value="Glutaredoxin"/>
    <property type="match status" value="1"/>
</dbReference>
<dbReference type="SFLD" id="SFLDS00019">
    <property type="entry name" value="Glutathione_Transferase_(cytos"/>
    <property type="match status" value="1"/>
</dbReference>
<dbReference type="PROSITE" id="PS50405">
    <property type="entry name" value="GST_CTER"/>
    <property type="match status" value="1"/>
</dbReference>
<comment type="caution">
    <text evidence="3">The sequence shown here is derived from an EMBL/GenBank/DDBJ whole genome shotgun (WGS) entry which is preliminary data.</text>
</comment>
<dbReference type="InterPro" id="IPR036249">
    <property type="entry name" value="Thioredoxin-like_sf"/>
</dbReference>
<dbReference type="InterPro" id="IPR004045">
    <property type="entry name" value="Glutathione_S-Trfase_N"/>
</dbReference>
<dbReference type="Gene3D" id="1.20.1050.10">
    <property type="match status" value="1"/>
</dbReference>
<dbReference type="AlphaFoldDB" id="A0A840C1X5"/>
<dbReference type="SFLD" id="SFLDG01150">
    <property type="entry name" value="Main.1:_Beta-like"/>
    <property type="match status" value="1"/>
</dbReference>
<dbReference type="Pfam" id="PF00043">
    <property type="entry name" value="GST_C"/>
    <property type="match status" value="1"/>
</dbReference>
<dbReference type="Pfam" id="PF13409">
    <property type="entry name" value="GST_N_2"/>
    <property type="match status" value="1"/>
</dbReference>
<dbReference type="PANTHER" id="PTHR44051">
    <property type="entry name" value="GLUTATHIONE S-TRANSFERASE-RELATED"/>
    <property type="match status" value="1"/>
</dbReference>
<feature type="domain" description="GST C-terminal" evidence="2">
    <location>
        <begin position="87"/>
        <end position="213"/>
    </location>
</feature>
<dbReference type="PANTHER" id="PTHR44051:SF8">
    <property type="entry name" value="GLUTATHIONE S-TRANSFERASE GSTA"/>
    <property type="match status" value="1"/>
</dbReference>